<proteinExistence type="predicted"/>
<dbReference type="EMBL" id="CCFA01000251">
    <property type="protein sequence ID" value="CDR98695.1"/>
    <property type="molecule type" value="Genomic_DNA"/>
</dbReference>
<protein>
    <submittedName>
        <fullName evidence="1">Uncharacterized protein</fullName>
    </submittedName>
</protein>
<gene>
    <name evidence="1" type="primary">SSCI04490.1</name>
</gene>
<dbReference type="AlphaFoldDB" id="A0A0F7RS17"/>
<sequence length="101" mass="10890">MAHATTSNKGEELQHQLQTLNVLESELKSLKPDAKVYNAIPTSLEAPVISHAHAQKALFPNLDVKTALEDVQIVPVIGIDSAFALAGQRKVLLANLQQLAN</sequence>
<evidence type="ECO:0000313" key="1">
    <source>
        <dbReference type="EMBL" id="CDR98695.1"/>
    </source>
</evidence>
<keyword evidence="2" id="KW-1185">Reference proteome</keyword>
<name>A0A0F7RS17_9BASI</name>
<accession>A0A0F7RS17</accession>
<organism evidence="1 2">
    <name type="scientific">Sporisorium scitamineum</name>
    <dbReference type="NCBI Taxonomy" id="49012"/>
    <lineage>
        <taxon>Eukaryota</taxon>
        <taxon>Fungi</taxon>
        <taxon>Dikarya</taxon>
        <taxon>Basidiomycota</taxon>
        <taxon>Ustilaginomycotina</taxon>
        <taxon>Ustilaginomycetes</taxon>
        <taxon>Ustilaginales</taxon>
        <taxon>Ustilaginaceae</taxon>
        <taxon>Sporisorium</taxon>
    </lineage>
</organism>
<dbReference type="Proteomes" id="UP000242770">
    <property type="component" value="Unassembled WGS sequence"/>
</dbReference>
<reference evidence="2" key="1">
    <citation type="submission" date="2014-06" db="EMBL/GenBank/DDBJ databases">
        <authorList>
            <person name="Berkman P.J."/>
        </authorList>
    </citation>
    <scope>NUCLEOTIDE SEQUENCE [LARGE SCALE GENOMIC DNA]</scope>
</reference>
<evidence type="ECO:0000313" key="2">
    <source>
        <dbReference type="Proteomes" id="UP000242770"/>
    </source>
</evidence>